<evidence type="ECO:0000313" key="1">
    <source>
        <dbReference type="EMBL" id="GFY51367.1"/>
    </source>
</evidence>
<proteinExistence type="predicted"/>
<gene>
    <name evidence="1" type="ORF">TNIN_130021</name>
</gene>
<dbReference type="AlphaFoldDB" id="A0A8X6XCR4"/>
<evidence type="ECO:0008006" key="3">
    <source>
        <dbReference type="Google" id="ProtNLM"/>
    </source>
</evidence>
<accession>A0A8X6XCR4</accession>
<name>A0A8X6XCR4_9ARAC</name>
<evidence type="ECO:0000313" key="2">
    <source>
        <dbReference type="Proteomes" id="UP000886998"/>
    </source>
</evidence>
<reference evidence="1" key="1">
    <citation type="submission" date="2020-08" db="EMBL/GenBank/DDBJ databases">
        <title>Multicomponent nature underlies the extraordinary mechanical properties of spider dragline silk.</title>
        <authorList>
            <person name="Kono N."/>
            <person name="Nakamura H."/>
            <person name="Mori M."/>
            <person name="Yoshida Y."/>
            <person name="Ohtoshi R."/>
            <person name="Malay A.D."/>
            <person name="Moran D.A.P."/>
            <person name="Tomita M."/>
            <person name="Numata K."/>
            <person name="Arakawa K."/>
        </authorList>
    </citation>
    <scope>NUCLEOTIDE SEQUENCE</scope>
</reference>
<organism evidence="1 2">
    <name type="scientific">Trichonephila inaurata madagascariensis</name>
    <dbReference type="NCBI Taxonomy" id="2747483"/>
    <lineage>
        <taxon>Eukaryota</taxon>
        <taxon>Metazoa</taxon>
        <taxon>Ecdysozoa</taxon>
        <taxon>Arthropoda</taxon>
        <taxon>Chelicerata</taxon>
        <taxon>Arachnida</taxon>
        <taxon>Araneae</taxon>
        <taxon>Araneomorphae</taxon>
        <taxon>Entelegynae</taxon>
        <taxon>Araneoidea</taxon>
        <taxon>Nephilidae</taxon>
        <taxon>Trichonephila</taxon>
        <taxon>Trichonephila inaurata</taxon>
    </lineage>
</organism>
<dbReference type="Proteomes" id="UP000886998">
    <property type="component" value="Unassembled WGS sequence"/>
</dbReference>
<dbReference type="OrthoDB" id="6437203at2759"/>
<sequence length="126" mass="14899">MARKYSVKSGSRRWPVHVFYNILDLAENNSWILYKEVTDKKPSMREYLQQLIEVLRSAYIHKKKKKYKSDTQTKADTTEESAQMRKRVHCKDFQSRNKTVDTCSDCKITISGKCTKYIKRSYSKCA</sequence>
<comment type="caution">
    <text evidence="1">The sequence shown here is derived from an EMBL/GenBank/DDBJ whole genome shotgun (WGS) entry which is preliminary data.</text>
</comment>
<protein>
    <recommendedName>
        <fullName evidence="3">PiggyBac transposable element-derived protein domain-containing protein</fullName>
    </recommendedName>
</protein>
<dbReference type="EMBL" id="BMAV01008041">
    <property type="protein sequence ID" value="GFY51367.1"/>
    <property type="molecule type" value="Genomic_DNA"/>
</dbReference>
<keyword evidence="2" id="KW-1185">Reference proteome</keyword>